<dbReference type="Gene3D" id="3.40.630.30">
    <property type="match status" value="1"/>
</dbReference>
<dbReference type="SUPFAM" id="SSF55729">
    <property type="entry name" value="Acyl-CoA N-acyltransferases (Nat)"/>
    <property type="match status" value="1"/>
</dbReference>
<dbReference type="CDD" id="cd04301">
    <property type="entry name" value="NAT_SF"/>
    <property type="match status" value="1"/>
</dbReference>
<reference evidence="2 3" key="1">
    <citation type="submission" date="2016-05" db="EMBL/GenBank/DDBJ databases">
        <title>Comparative analysis of secretome profiles of manganese(II)-oxidizing ascomycete fungi.</title>
        <authorList>
            <consortium name="DOE Joint Genome Institute"/>
            <person name="Zeiner C.A."/>
            <person name="Purvine S.O."/>
            <person name="Zink E.M."/>
            <person name="Wu S."/>
            <person name="Pasa-Tolic L."/>
            <person name="Chaput D.L."/>
            <person name="Haridas S."/>
            <person name="Grigoriev I.V."/>
            <person name="Santelli C.M."/>
            <person name="Hansel C.M."/>
        </authorList>
    </citation>
    <scope>NUCLEOTIDE SEQUENCE [LARGE SCALE GENOMIC DNA]</scope>
    <source>
        <strain evidence="2 3">AP3s5-JAC2a</strain>
    </source>
</reference>
<feature type="domain" description="N-acetyltransferase" evidence="1">
    <location>
        <begin position="61"/>
        <end position="206"/>
    </location>
</feature>
<dbReference type="PROSITE" id="PS51186">
    <property type="entry name" value="GNAT"/>
    <property type="match status" value="1"/>
</dbReference>
<dbReference type="AlphaFoldDB" id="A0A177C0W9"/>
<evidence type="ECO:0000259" key="1">
    <source>
        <dbReference type="PROSITE" id="PS51186"/>
    </source>
</evidence>
<dbReference type="PANTHER" id="PTHR42791">
    <property type="entry name" value="GNAT FAMILY ACETYLTRANSFERASE"/>
    <property type="match status" value="1"/>
</dbReference>
<proteinExistence type="predicted"/>
<dbReference type="InterPro" id="IPR016181">
    <property type="entry name" value="Acyl_CoA_acyltransferase"/>
</dbReference>
<dbReference type="InterPro" id="IPR000182">
    <property type="entry name" value="GNAT_dom"/>
</dbReference>
<dbReference type="InParanoid" id="A0A177C0W9"/>
<dbReference type="GeneID" id="28763962"/>
<accession>A0A177C0W9</accession>
<organism evidence="2 3">
    <name type="scientific">Paraphaeosphaeria sporulosa</name>
    <dbReference type="NCBI Taxonomy" id="1460663"/>
    <lineage>
        <taxon>Eukaryota</taxon>
        <taxon>Fungi</taxon>
        <taxon>Dikarya</taxon>
        <taxon>Ascomycota</taxon>
        <taxon>Pezizomycotina</taxon>
        <taxon>Dothideomycetes</taxon>
        <taxon>Pleosporomycetidae</taxon>
        <taxon>Pleosporales</taxon>
        <taxon>Massarineae</taxon>
        <taxon>Didymosphaeriaceae</taxon>
        <taxon>Paraphaeosphaeria</taxon>
    </lineage>
</organism>
<dbReference type="InterPro" id="IPR052523">
    <property type="entry name" value="Trichothecene_AcTrans"/>
</dbReference>
<sequence length="210" mass="23751">MPLSVEQCTPQDIPSLVSLSTAAFSAPTPANVFPDTPAVNAFRTKRLEHTLAEDPFAVFTKIVDTDLEDEIVAFAKWMRPHSREEAEKSGYVDLVMSRDELPRECRREVIWGREEVKQKKVEEVMGEKRFYYLQALATHPAHGGRGCAGRLVRWGMQRAEEEGVECYVEAQDSSKPIFLKYGWDEVGVMGEGEEKWATVLVYKPAKGLNK</sequence>
<dbReference type="OrthoDB" id="2832510at2759"/>
<dbReference type="GO" id="GO:0016747">
    <property type="term" value="F:acyltransferase activity, transferring groups other than amino-acyl groups"/>
    <property type="evidence" value="ECO:0007669"/>
    <property type="project" value="InterPro"/>
</dbReference>
<dbReference type="STRING" id="1460663.A0A177C0W9"/>
<dbReference type="PANTHER" id="PTHR42791:SF14">
    <property type="entry name" value="N-ACETYLTRANSFERASE DOMAIN-CONTAINING PROTEIN"/>
    <property type="match status" value="1"/>
</dbReference>
<dbReference type="RefSeq" id="XP_018030813.1">
    <property type="nucleotide sequence ID" value="XM_018180476.1"/>
</dbReference>
<protein>
    <recommendedName>
        <fullName evidence="1">N-acetyltransferase domain-containing protein</fullName>
    </recommendedName>
</protein>
<evidence type="ECO:0000313" key="3">
    <source>
        <dbReference type="Proteomes" id="UP000077069"/>
    </source>
</evidence>
<keyword evidence="3" id="KW-1185">Reference proteome</keyword>
<dbReference type="Proteomes" id="UP000077069">
    <property type="component" value="Unassembled WGS sequence"/>
</dbReference>
<evidence type="ECO:0000313" key="2">
    <source>
        <dbReference type="EMBL" id="OAG00448.1"/>
    </source>
</evidence>
<name>A0A177C0W9_9PLEO</name>
<gene>
    <name evidence="2" type="ORF">CC84DRAFT_1180462</name>
</gene>
<dbReference type="EMBL" id="KV441559">
    <property type="protein sequence ID" value="OAG00448.1"/>
    <property type="molecule type" value="Genomic_DNA"/>
</dbReference>
<dbReference type="Pfam" id="PF00583">
    <property type="entry name" value="Acetyltransf_1"/>
    <property type="match status" value="1"/>
</dbReference>